<comment type="subcellular location">
    <subcellularLocation>
        <location evidence="1">Cell inner membrane</location>
        <topology evidence="1">Single-pass membrane protein</topology>
    </subcellularLocation>
</comment>
<dbReference type="GO" id="GO:0005886">
    <property type="term" value="C:plasma membrane"/>
    <property type="evidence" value="ECO:0007669"/>
    <property type="project" value="UniProtKB-SubCell"/>
</dbReference>
<evidence type="ECO:0000256" key="1">
    <source>
        <dbReference type="ARBA" id="ARBA00004377"/>
    </source>
</evidence>
<protein>
    <recommendedName>
        <fullName evidence="2">Type II secretion system protein H</fullName>
    </recommendedName>
    <alternativeName>
        <fullName evidence="10">General secretion pathway protein H</fullName>
    </alternativeName>
</protein>
<dbReference type="InterPro" id="IPR022346">
    <property type="entry name" value="T2SS_GspH"/>
</dbReference>
<evidence type="ECO:0000256" key="9">
    <source>
        <dbReference type="ARBA" id="ARBA00025772"/>
    </source>
</evidence>
<proteinExistence type="inferred from homology"/>
<keyword evidence="6" id="KW-0812">Transmembrane</keyword>
<dbReference type="SUPFAM" id="SSF54523">
    <property type="entry name" value="Pili subunits"/>
    <property type="match status" value="1"/>
</dbReference>
<dbReference type="Pfam" id="PF12019">
    <property type="entry name" value="GspH"/>
    <property type="match status" value="1"/>
</dbReference>
<dbReference type="EMBL" id="AUXZ01000035">
    <property type="protein sequence ID" value="KZN54147.1"/>
    <property type="molecule type" value="Genomic_DNA"/>
</dbReference>
<dbReference type="PATRIC" id="fig|1365251.3.peg.524"/>
<evidence type="ECO:0000313" key="12">
    <source>
        <dbReference type="EMBL" id="KZN54147.1"/>
    </source>
</evidence>
<dbReference type="NCBIfam" id="TIGR02532">
    <property type="entry name" value="IV_pilin_GFxxxE"/>
    <property type="match status" value="1"/>
</dbReference>
<dbReference type="InterPro" id="IPR045584">
    <property type="entry name" value="Pilin-like"/>
</dbReference>
<name>A0A167G5Z7_9GAMM</name>
<evidence type="ECO:0000256" key="4">
    <source>
        <dbReference type="ARBA" id="ARBA00022481"/>
    </source>
</evidence>
<evidence type="ECO:0000256" key="3">
    <source>
        <dbReference type="ARBA" id="ARBA00022475"/>
    </source>
</evidence>
<evidence type="ECO:0000256" key="7">
    <source>
        <dbReference type="ARBA" id="ARBA00022989"/>
    </source>
</evidence>
<keyword evidence="3" id="KW-1003">Cell membrane</keyword>
<evidence type="ECO:0000313" key="13">
    <source>
        <dbReference type="Proteomes" id="UP000076503"/>
    </source>
</evidence>
<evidence type="ECO:0000259" key="11">
    <source>
        <dbReference type="Pfam" id="PF12019"/>
    </source>
</evidence>
<dbReference type="GO" id="GO:0015628">
    <property type="term" value="P:protein secretion by the type II secretion system"/>
    <property type="evidence" value="ECO:0007669"/>
    <property type="project" value="InterPro"/>
</dbReference>
<sequence length="173" mass="19162">MNKIKNTGFSLFELLIVLAISAIVASLAIPSMSEVISINRPKHALMYLDRLISYARLKAVYSGERVTLCPLVSNCCAKNYWHTELTLFIDRGQLKCLNTQDTILTVSTSINPTDDISYQRAGVTFKHTGSTWGLANGTFVYCITKRDGSKYGKALSLSTAGRTRLQDTSRCKL</sequence>
<dbReference type="GO" id="GO:0015627">
    <property type="term" value="C:type II protein secretion system complex"/>
    <property type="evidence" value="ECO:0007669"/>
    <property type="project" value="InterPro"/>
</dbReference>
<dbReference type="AlphaFoldDB" id="A0A167G5Z7"/>
<gene>
    <name evidence="12" type="ORF">N476_08105</name>
</gene>
<dbReference type="Proteomes" id="UP000076503">
    <property type="component" value="Unassembled WGS sequence"/>
</dbReference>
<dbReference type="OrthoDB" id="6315619at2"/>
<feature type="domain" description="General secretion pathway GspH" evidence="11">
    <location>
        <begin position="50"/>
        <end position="161"/>
    </location>
</feature>
<dbReference type="Gene3D" id="3.55.40.10">
    <property type="entry name" value="minor pseudopilin epsh domain"/>
    <property type="match status" value="1"/>
</dbReference>
<keyword evidence="8" id="KW-0472">Membrane</keyword>
<evidence type="ECO:0000256" key="8">
    <source>
        <dbReference type="ARBA" id="ARBA00023136"/>
    </source>
</evidence>
<evidence type="ECO:0000256" key="6">
    <source>
        <dbReference type="ARBA" id="ARBA00022692"/>
    </source>
</evidence>
<reference evidence="12 13" key="1">
    <citation type="submission" date="2013-07" db="EMBL/GenBank/DDBJ databases">
        <title>Comparative Genomic and Metabolomic Analysis of Twelve Strains of Pseudoalteromonas luteoviolacea.</title>
        <authorList>
            <person name="Vynne N.G."/>
            <person name="Mansson M."/>
            <person name="Gram L."/>
        </authorList>
    </citation>
    <scope>NUCLEOTIDE SEQUENCE [LARGE SCALE GENOMIC DNA]</scope>
    <source>
        <strain evidence="12 13">H33</strain>
    </source>
</reference>
<evidence type="ECO:0000256" key="10">
    <source>
        <dbReference type="ARBA" id="ARBA00030775"/>
    </source>
</evidence>
<comment type="similarity">
    <text evidence="9">Belongs to the GSP H family.</text>
</comment>
<dbReference type="InterPro" id="IPR012902">
    <property type="entry name" value="N_methyl_site"/>
</dbReference>
<organism evidence="12 13">
    <name type="scientific">Pseudoalteromonas luteoviolacea H33</name>
    <dbReference type="NCBI Taxonomy" id="1365251"/>
    <lineage>
        <taxon>Bacteria</taxon>
        <taxon>Pseudomonadati</taxon>
        <taxon>Pseudomonadota</taxon>
        <taxon>Gammaproteobacteria</taxon>
        <taxon>Alteromonadales</taxon>
        <taxon>Pseudoalteromonadaceae</taxon>
        <taxon>Pseudoalteromonas</taxon>
    </lineage>
</organism>
<keyword evidence="5" id="KW-0997">Cell inner membrane</keyword>
<keyword evidence="7" id="KW-1133">Transmembrane helix</keyword>
<keyword evidence="4" id="KW-0488">Methylation</keyword>
<evidence type="ECO:0000256" key="2">
    <source>
        <dbReference type="ARBA" id="ARBA00021549"/>
    </source>
</evidence>
<accession>A0A167G5Z7</accession>
<dbReference type="RefSeq" id="WP_063360244.1">
    <property type="nucleotide sequence ID" value="NZ_AUXZ01000035.1"/>
</dbReference>
<evidence type="ECO:0000256" key="5">
    <source>
        <dbReference type="ARBA" id="ARBA00022519"/>
    </source>
</evidence>
<dbReference type="Pfam" id="PF07963">
    <property type="entry name" value="N_methyl"/>
    <property type="match status" value="1"/>
</dbReference>
<comment type="caution">
    <text evidence="12">The sequence shown here is derived from an EMBL/GenBank/DDBJ whole genome shotgun (WGS) entry which is preliminary data.</text>
</comment>